<dbReference type="Gene3D" id="1.25.40.10">
    <property type="entry name" value="Tetratricopeptide repeat domain"/>
    <property type="match status" value="1"/>
</dbReference>
<dbReference type="InterPro" id="IPR011990">
    <property type="entry name" value="TPR-like_helical_dom_sf"/>
</dbReference>
<dbReference type="EMBL" id="WNYA01105741">
    <property type="protein sequence ID" value="KAG8534460.1"/>
    <property type="molecule type" value="Genomic_DNA"/>
</dbReference>
<reference evidence="1" key="1">
    <citation type="thesis" date="2020" institute="ProQuest LLC" country="789 East Eisenhower Parkway, Ann Arbor, MI, USA">
        <title>Comparative Genomics and Chromosome Evolution.</title>
        <authorList>
            <person name="Mudd A.B."/>
        </authorList>
    </citation>
    <scope>NUCLEOTIDE SEQUENCE</scope>
    <source>
        <strain evidence="1">237g6f4</strain>
        <tissue evidence="1">Blood</tissue>
    </source>
</reference>
<dbReference type="AlphaFoldDB" id="A0AAV6YFQ9"/>
<dbReference type="PANTHER" id="PTHR44444:SF4">
    <property type="entry name" value="PROTEIN SEL-1 HOMOLOG 3 ISOFORM X1"/>
    <property type="match status" value="1"/>
</dbReference>
<evidence type="ECO:0000313" key="1">
    <source>
        <dbReference type="EMBL" id="KAG8534460.1"/>
    </source>
</evidence>
<sequence length="109" mass="12601">DGLVSRFMQIDCMWKYYNLSTHSERPPSYALIKMGDLFYSSHVRRKRNVHAAVEMYTAAALQRDPQGLYNLGILVEEGVSLPRSTLRQLGFNSSMSVSNFTIVMEMYRR</sequence>
<feature type="non-terminal residue" evidence="1">
    <location>
        <position position="1"/>
    </location>
</feature>
<protein>
    <submittedName>
        <fullName evidence="1">Uncharacterized protein</fullName>
    </submittedName>
</protein>
<comment type="caution">
    <text evidence="1">The sequence shown here is derived from an EMBL/GenBank/DDBJ whole genome shotgun (WGS) entry which is preliminary data.</text>
</comment>
<evidence type="ECO:0000313" key="2">
    <source>
        <dbReference type="Proteomes" id="UP000824782"/>
    </source>
</evidence>
<organism evidence="1 2">
    <name type="scientific">Engystomops pustulosus</name>
    <name type="common">Tungara frog</name>
    <name type="synonym">Physalaemus pustulosus</name>
    <dbReference type="NCBI Taxonomy" id="76066"/>
    <lineage>
        <taxon>Eukaryota</taxon>
        <taxon>Metazoa</taxon>
        <taxon>Chordata</taxon>
        <taxon>Craniata</taxon>
        <taxon>Vertebrata</taxon>
        <taxon>Euteleostomi</taxon>
        <taxon>Amphibia</taxon>
        <taxon>Batrachia</taxon>
        <taxon>Anura</taxon>
        <taxon>Neobatrachia</taxon>
        <taxon>Hyloidea</taxon>
        <taxon>Leptodactylidae</taxon>
        <taxon>Leiuperinae</taxon>
        <taxon>Engystomops</taxon>
    </lineage>
</organism>
<keyword evidence="2" id="KW-1185">Reference proteome</keyword>
<proteinExistence type="predicted"/>
<dbReference type="SUPFAM" id="SSF81901">
    <property type="entry name" value="HCP-like"/>
    <property type="match status" value="1"/>
</dbReference>
<dbReference type="Proteomes" id="UP000824782">
    <property type="component" value="Unassembled WGS sequence"/>
</dbReference>
<accession>A0AAV6YFQ9</accession>
<name>A0AAV6YFQ9_ENGPU</name>
<dbReference type="PANTHER" id="PTHR44444">
    <property type="entry name" value="PROTEIN SEL-1 HOMOLOG 3"/>
    <property type="match status" value="1"/>
</dbReference>
<dbReference type="InterPro" id="IPR042756">
    <property type="entry name" value="Sel-1L3"/>
</dbReference>
<gene>
    <name evidence="1" type="ORF">GDO81_019464</name>
</gene>